<evidence type="ECO:0000313" key="1">
    <source>
        <dbReference type="EMBL" id="OMD49845.1"/>
    </source>
</evidence>
<reference evidence="1 2" key="1">
    <citation type="submission" date="2016-10" db="EMBL/GenBank/DDBJ databases">
        <title>Paenibacillus species isolates.</title>
        <authorList>
            <person name="Beno S.M."/>
        </authorList>
    </citation>
    <scope>NUCLEOTIDE SEQUENCE [LARGE SCALE GENOMIC DNA]</scope>
    <source>
        <strain evidence="1 2">FSL H7-0744</strain>
    </source>
</reference>
<gene>
    <name evidence="1" type="ORF">BSK56_07800</name>
</gene>
<comment type="caution">
    <text evidence="1">The sequence shown here is derived from an EMBL/GenBank/DDBJ whole genome shotgun (WGS) entry which is preliminary data.</text>
</comment>
<organism evidence="1 2">
    <name type="scientific">Paenibacillus borealis</name>
    <dbReference type="NCBI Taxonomy" id="160799"/>
    <lineage>
        <taxon>Bacteria</taxon>
        <taxon>Bacillati</taxon>
        <taxon>Bacillota</taxon>
        <taxon>Bacilli</taxon>
        <taxon>Bacillales</taxon>
        <taxon>Paenibacillaceae</taxon>
        <taxon>Paenibacillus</taxon>
    </lineage>
</organism>
<evidence type="ECO:0000313" key="2">
    <source>
        <dbReference type="Proteomes" id="UP000187412"/>
    </source>
</evidence>
<dbReference type="RefSeq" id="WP_076110047.1">
    <property type="nucleotide sequence ID" value="NZ_MPTB01000008.1"/>
</dbReference>
<keyword evidence="2" id="KW-1185">Reference proteome</keyword>
<protein>
    <submittedName>
        <fullName evidence="1">Uncharacterized protein</fullName>
    </submittedName>
</protein>
<name>A0ABX3HL64_PAEBO</name>
<accession>A0ABX3HL64</accession>
<dbReference type="Proteomes" id="UP000187412">
    <property type="component" value="Unassembled WGS sequence"/>
</dbReference>
<sequence>MEPTFMQIRGKSPAVKAEVISQLTRGQQALCMFRVMYGHSYKSAAEYYAWISYMLSIPGYWDRMMEGVRFFDESGMVALLEETRGQLEARNSRLKVNWGDATLMDLERDDELMQMIKSLFDRFEQMAPMTHSIIAKYIRSHPEEFVLLAD</sequence>
<dbReference type="EMBL" id="MPTB01000008">
    <property type="protein sequence ID" value="OMD49845.1"/>
    <property type="molecule type" value="Genomic_DNA"/>
</dbReference>
<proteinExistence type="predicted"/>